<dbReference type="EMBL" id="MFKF01000418">
    <property type="protein sequence ID" value="OGG44063.1"/>
    <property type="molecule type" value="Genomic_DNA"/>
</dbReference>
<dbReference type="Pfam" id="PF05685">
    <property type="entry name" value="Uma2"/>
    <property type="match status" value="1"/>
</dbReference>
<evidence type="ECO:0000313" key="2">
    <source>
        <dbReference type="EMBL" id="OGG44063.1"/>
    </source>
</evidence>
<protein>
    <recommendedName>
        <fullName evidence="1">Putative restriction endonuclease domain-containing protein</fullName>
    </recommendedName>
</protein>
<evidence type="ECO:0000313" key="3">
    <source>
        <dbReference type="Proteomes" id="UP000178606"/>
    </source>
</evidence>
<dbReference type="PANTHER" id="PTHR35400">
    <property type="entry name" value="SLR1083 PROTEIN"/>
    <property type="match status" value="1"/>
</dbReference>
<dbReference type="InterPro" id="IPR012296">
    <property type="entry name" value="Nuclease_put_TT1808"/>
</dbReference>
<dbReference type="CDD" id="cd06260">
    <property type="entry name" value="DUF820-like"/>
    <property type="match status" value="1"/>
</dbReference>
<accession>A0A1F6C4Q6</accession>
<reference evidence="2 3" key="1">
    <citation type="journal article" date="2016" name="Nat. Commun.">
        <title>Thousands of microbial genomes shed light on interconnected biogeochemical processes in an aquifer system.</title>
        <authorList>
            <person name="Anantharaman K."/>
            <person name="Brown C.T."/>
            <person name="Hug L.A."/>
            <person name="Sharon I."/>
            <person name="Castelle C.J."/>
            <person name="Probst A.J."/>
            <person name="Thomas B.C."/>
            <person name="Singh A."/>
            <person name="Wilkins M.J."/>
            <person name="Karaoz U."/>
            <person name="Brodie E.L."/>
            <person name="Williams K.H."/>
            <person name="Hubbard S.S."/>
            <person name="Banfield J.F."/>
        </authorList>
    </citation>
    <scope>NUCLEOTIDE SEQUENCE [LARGE SCALE GENOMIC DNA]</scope>
    <source>
        <strain evidence="3">RIFCSPLOWO2_12_FULL_64_10</strain>
    </source>
</reference>
<name>A0A1F6C4Q6_HANXR</name>
<evidence type="ECO:0000259" key="1">
    <source>
        <dbReference type="Pfam" id="PF05685"/>
    </source>
</evidence>
<sequence length="239" mass="26582">MSAVEVRSVERCADKTARRAPPLENGDRLTRTEFERRYDAMPGVKKAELIEGEVYMPSPVKATHGKPHAQMMTWLCAYCASTPGVELYDNTTIRLDMDNEVQPDAFLRLEPAAGGRSRISEDDYVEGPPELVAEVAGSSAAIDLHAKLNVYRRNGVPEYLVWQVYEGRVDWFELRDERYVSMSTDGRGVLHSRILPGLWLAAGALLEGDLAGVLAELQKGIGTPEHQAFVKQLDVPVDR</sequence>
<proteinExistence type="predicted"/>
<dbReference type="SUPFAM" id="SSF52980">
    <property type="entry name" value="Restriction endonuclease-like"/>
    <property type="match status" value="1"/>
</dbReference>
<organism evidence="2 3">
    <name type="scientific">Handelsmanbacteria sp. (strain RIFCSPLOWO2_12_FULL_64_10)</name>
    <dbReference type="NCBI Taxonomy" id="1817868"/>
    <lineage>
        <taxon>Bacteria</taxon>
        <taxon>Candidatus Handelsmaniibacteriota</taxon>
    </lineage>
</organism>
<dbReference type="InterPro" id="IPR011335">
    <property type="entry name" value="Restrct_endonuc-II-like"/>
</dbReference>
<gene>
    <name evidence="2" type="ORF">A3F84_28070</name>
</gene>
<dbReference type="InterPro" id="IPR008538">
    <property type="entry name" value="Uma2"/>
</dbReference>
<comment type="caution">
    <text evidence="2">The sequence shown here is derived from an EMBL/GenBank/DDBJ whole genome shotgun (WGS) entry which is preliminary data.</text>
</comment>
<dbReference type="Gene3D" id="3.90.1570.10">
    <property type="entry name" value="tt1808, chain A"/>
    <property type="match status" value="1"/>
</dbReference>
<dbReference type="AlphaFoldDB" id="A0A1F6C4Q6"/>
<dbReference type="Proteomes" id="UP000178606">
    <property type="component" value="Unassembled WGS sequence"/>
</dbReference>
<feature type="domain" description="Putative restriction endonuclease" evidence="1">
    <location>
        <begin position="36"/>
        <end position="202"/>
    </location>
</feature>
<dbReference type="PANTHER" id="PTHR35400:SF3">
    <property type="entry name" value="SLL1072 PROTEIN"/>
    <property type="match status" value="1"/>
</dbReference>